<dbReference type="SUPFAM" id="SSF53474">
    <property type="entry name" value="alpha/beta-Hydrolases"/>
    <property type="match status" value="1"/>
</dbReference>
<sequence length="321" mass="37434">MSLPDFKDTCDLARLTMLVYEYGKSFTIDKNLNLETFVGNLEKEEVCPIKNELRMSVIKDLSKTSPHGKVHKFYSVDSTDLQVGITISETHKRISVVFRGSESKYDWYYDLSLFKINLHDDVWVHGGFYRQLHNEDMYDKLKKDVEELLDENPDYQVYVTGHSLGAALSTLFGYELSKEIQNDIVVISFASPRVGNPAFRTRFDEQENLTHYRISNEKDIITAAPMINFQHVGTNICLKKDTYDVFYNYSYNTWFQFSLFNCWKVSEHNMDLYYNRLIKCDWTEKSCIEDECSENENDELITQCGCQTTSSVFPGEDMNDD</sequence>
<protein>
    <recommendedName>
        <fullName evidence="1">Fungal lipase-type domain-containing protein</fullName>
    </recommendedName>
</protein>
<dbReference type="PANTHER" id="PTHR45856:SF11">
    <property type="entry name" value="FUNGAL LIPASE-LIKE DOMAIN-CONTAINING PROTEIN"/>
    <property type="match status" value="1"/>
</dbReference>
<dbReference type="InterPro" id="IPR051218">
    <property type="entry name" value="Sec_MonoDiacylglyc_Lipase"/>
</dbReference>
<dbReference type="EMBL" id="MN738749">
    <property type="protein sequence ID" value="QHS83080.1"/>
    <property type="molecule type" value="Genomic_DNA"/>
</dbReference>
<organism evidence="2">
    <name type="scientific">viral metagenome</name>
    <dbReference type="NCBI Taxonomy" id="1070528"/>
    <lineage>
        <taxon>unclassified sequences</taxon>
        <taxon>metagenomes</taxon>
        <taxon>organismal metagenomes</taxon>
    </lineage>
</organism>
<dbReference type="InterPro" id="IPR002921">
    <property type="entry name" value="Fungal_lipase-type"/>
</dbReference>
<feature type="domain" description="Fungal lipase-type" evidence="1">
    <location>
        <begin position="96"/>
        <end position="228"/>
    </location>
</feature>
<name>A0A6C0AUP8_9ZZZZ</name>
<evidence type="ECO:0000313" key="2">
    <source>
        <dbReference type="EMBL" id="QHS83080.1"/>
    </source>
</evidence>
<dbReference type="AlphaFoldDB" id="A0A6C0AUP8"/>
<dbReference type="PANTHER" id="PTHR45856">
    <property type="entry name" value="ALPHA/BETA-HYDROLASES SUPERFAMILY PROTEIN"/>
    <property type="match status" value="1"/>
</dbReference>
<dbReference type="Pfam" id="PF01764">
    <property type="entry name" value="Lipase_3"/>
    <property type="match status" value="1"/>
</dbReference>
<reference evidence="2" key="1">
    <citation type="journal article" date="2020" name="Nature">
        <title>Giant virus diversity and host interactions through global metagenomics.</title>
        <authorList>
            <person name="Schulz F."/>
            <person name="Roux S."/>
            <person name="Paez-Espino D."/>
            <person name="Jungbluth S."/>
            <person name="Walsh D.A."/>
            <person name="Denef V.J."/>
            <person name="McMahon K.D."/>
            <person name="Konstantinidis K.T."/>
            <person name="Eloe-Fadrosh E.A."/>
            <person name="Kyrpides N.C."/>
            <person name="Woyke T."/>
        </authorList>
    </citation>
    <scope>NUCLEOTIDE SEQUENCE</scope>
    <source>
        <strain evidence="2">GVMAG-S-ERX555943-30</strain>
    </source>
</reference>
<evidence type="ECO:0000259" key="1">
    <source>
        <dbReference type="Pfam" id="PF01764"/>
    </source>
</evidence>
<dbReference type="Gene3D" id="3.40.50.1820">
    <property type="entry name" value="alpha/beta hydrolase"/>
    <property type="match status" value="1"/>
</dbReference>
<dbReference type="GO" id="GO:0006629">
    <property type="term" value="P:lipid metabolic process"/>
    <property type="evidence" value="ECO:0007669"/>
    <property type="project" value="InterPro"/>
</dbReference>
<accession>A0A6C0AUP8</accession>
<proteinExistence type="predicted"/>
<dbReference type="InterPro" id="IPR029058">
    <property type="entry name" value="AB_hydrolase_fold"/>
</dbReference>
<dbReference type="CDD" id="cd00519">
    <property type="entry name" value="Lipase_3"/>
    <property type="match status" value="1"/>
</dbReference>